<feature type="region of interest" description="Disordered" evidence="1">
    <location>
        <begin position="480"/>
        <end position="695"/>
    </location>
</feature>
<gene>
    <name evidence="2" type="ORF">VNI00_019467</name>
</gene>
<dbReference type="Proteomes" id="UP001383192">
    <property type="component" value="Unassembled WGS sequence"/>
</dbReference>
<accession>A0AAW0ALA0</accession>
<feature type="compositionally biased region" description="Gly residues" evidence="1">
    <location>
        <begin position="678"/>
        <end position="688"/>
    </location>
</feature>
<keyword evidence="3" id="KW-1185">Reference proteome</keyword>
<proteinExistence type="predicted"/>
<evidence type="ECO:0000313" key="3">
    <source>
        <dbReference type="Proteomes" id="UP001383192"/>
    </source>
</evidence>
<feature type="compositionally biased region" description="Polar residues" evidence="1">
    <location>
        <begin position="521"/>
        <end position="533"/>
    </location>
</feature>
<dbReference type="EMBL" id="JAYKXP010000387">
    <property type="protein sequence ID" value="KAK7013623.1"/>
    <property type="molecule type" value="Genomic_DNA"/>
</dbReference>
<feature type="compositionally biased region" description="Basic and acidic residues" evidence="1">
    <location>
        <begin position="534"/>
        <end position="545"/>
    </location>
</feature>
<feature type="compositionally biased region" description="Pro residues" evidence="1">
    <location>
        <begin position="503"/>
        <end position="514"/>
    </location>
</feature>
<dbReference type="AlphaFoldDB" id="A0AAW0ALA0"/>
<evidence type="ECO:0000313" key="2">
    <source>
        <dbReference type="EMBL" id="KAK7013623.1"/>
    </source>
</evidence>
<evidence type="ECO:0000256" key="1">
    <source>
        <dbReference type="SAM" id="MobiDB-lite"/>
    </source>
</evidence>
<feature type="region of interest" description="Disordered" evidence="1">
    <location>
        <begin position="1"/>
        <end position="44"/>
    </location>
</feature>
<reference evidence="2 3" key="1">
    <citation type="submission" date="2024-01" db="EMBL/GenBank/DDBJ databases">
        <title>A draft genome for a cacao thread blight-causing isolate of Paramarasmius palmivorus.</title>
        <authorList>
            <person name="Baruah I.K."/>
            <person name="Bukari Y."/>
            <person name="Amoako-Attah I."/>
            <person name="Meinhardt L.W."/>
            <person name="Bailey B.A."/>
            <person name="Cohen S.P."/>
        </authorList>
    </citation>
    <scope>NUCLEOTIDE SEQUENCE [LARGE SCALE GENOMIC DNA]</scope>
    <source>
        <strain evidence="2 3">GH-12</strain>
    </source>
</reference>
<comment type="caution">
    <text evidence="2">The sequence shown here is derived from an EMBL/GenBank/DDBJ whole genome shotgun (WGS) entry which is preliminary data.</text>
</comment>
<feature type="compositionally biased region" description="Polar residues" evidence="1">
    <location>
        <begin position="562"/>
        <end position="583"/>
    </location>
</feature>
<protein>
    <submittedName>
        <fullName evidence="2">Uncharacterized protein</fullName>
    </submittedName>
</protein>
<sequence>MSQPIATPTATPTDPSPQPPVNPDASSKPKAKQRGKGRHECPFGGQLDDALNAAFKEFGAELKKHNLHLGKNGSKHSDPESLNQWLKEKLDTIKCSARYKDLTQDKAVDYDKSLRDKFKNWRNNVFIPRSQQEVISAHLAELQSGDGSSSHVRKPGAAHTLLSSLRDPATAKDLFVRENRTAIDALQAKLLVEDSSIKGNGGGARAKAAASLWRQADQESYAKRVAQGESIDITKNRESMLNALFECLKDLCTSGQLGHIEAFLLLGYRKESDGKVQMSRIHASSSQSLTPEDKFLQRAEQKDLCRQVDEEWKGFIGKKIPLPSRRFKLVDHLEYNTDDIPVIKPSLRLRDVAPSSLELVLKNLLQALYYKARAVPDVPFEEIQNEPSQFFDTTIHGYLSTLPTLNPQVLDPSKLYEVAVYLQKLPAPFVFLGRPGGAEEATSPVDPCQDNLRPVISQPEVPVKPHDLRNDQQVAPHQQLPAPIDSTQDPPIPSSKSPAKAVSPPPPPQQPYSPQPVQKSITNNVVSQANSASRPEDPVATHRAADTNVSQKPTVELRDSRPQSPSAMQSSTEDTFTESLSRASSPLTPPPNSPLPVRQQPLKRKSSDAEGEMLEEPANMETPAAKRQKTGGAAQSRGKWAQLPRREPSGRQSRLAVKTQVPQPPPAPPAADTAETSRGGGRGGGRGGRGGRKRR</sequence>
<feature type="compositionally biased region" description="Low complexity" evidence="1">
    <location>
        <begin position="1"/>
        <end position="13"/>
    </location>
</feature>
<organism evidence="2 3">
    <name type="scientific">Paramarasmius palmivorus</name>
    <dbReference type="NCBI Taxonomy" id="297713"/>
    <lineage>
        <taxon>Eukaryota</taxon>
        <taxon>Fungi</taxon>
        <taxon>Dikarya</taxon>
        <taxon>Basidiomycota</taxon>
        <taxon>Agaricomycotina</taxon>
        <taxon>Agaricomycetes</taxon>
        <taxon>Agaricomycetidae</taxon>
        <taxon>Agaricales</taxon>
        <taxon>Marasmiineae</taxon>
        <taxon>Marasmiaceae</taxon>
        <taxon>Paramarasmius</taxon>
    </lineage>
</organism>
<name>A0AAW0ALA0_9AGAR</name>